<gene>
    <name evidence="1" type="ORF">GLOIN_2v1712067</name>
</gene>
<dbReference type="Proteomes" id="UP000018888">
    <property type="component" value="Unassembled WGS sequence"/>
</dbReference>
<name>A0A2P4P5C8_RHIID</name>
<reference evidence="1 2" key="1">
    <citation type="journal article" date="2013" name="Proc. Natl. Acad. Sci. U.S.A.">
        <title>Genome of an arbuscular mycorrhizal fungus provides insight into the oldest plant symbiosis.</title>
        <authorList>
            <person name="Tisserant E."/>
            <person name="Malbreil M."/>
            <person name="Kuo A."/>
            <person name="Kohler A."/>
            <person name="Symeonidi A."/>
            <person name="Balestrini R."/>
            <person name="Charron P."/>
            <person name="Duensing N."/>
            <person name="Frei Dit Frey N."/>
            <person name="Gianinazzi-Pearson V."/>
            <person name="Gilbert L.B."/>
            <person name="Handa Y."/>
            <person name="Herr J.R."/>
            <person name="Hijri M."/>
            <person name="Koul R."/>
            <person name="Kawaguchi M."/>
            <person name="Krajinski F."/>
            <person name="Lammers P.J."/>
            <person name="Masclaux F.G."/>
            <person name="Murat C."/>
            <person name="Morin E."/>
            <person name="Ndikumana S."/>
            <person name="Pagni M."/>
            <person name="Petitpierre D."/>
            <person name="Requena N."/>
            <person name="Rosikiewicz P."/>
            <person name="Riley R."/>
            <person name="Saito K."/>
            <person name="San Clemente H."/>
            <person name="Shapiro H."/>
            <person name="van Tuinen D."/>
            <person name="Becard G."/>
            <person name="Bonfante P."/>
            <person name="Paszkowski U."/>
            <person name="Shachar-Hill Y.Y."/>
            <person name="Tuskan G.A."/>
            <person name="Young P.W."/>
            <person name="Sanders I.R."/>
            <person name="Henrissat B."/>
            <person name="Rensing S.A."/>
            <person name="Grigoriev I.V."/>
            <person name="Corradi N."/>
            <person name="Roux C."/>
            <person name="Martin F."/>
        </authorList>
    </citation>
    <scope>NUCLEOTIDE SEQUENCE [LARGE SCALE GENOMIC DNA]</scope>
    <source>
        <strain evidence="1 2">DAOM 197198</strain>
    </source>
</reference>
<sequence>MCKYRSIFENRLETYHKFSFISCKFSKLRIKLFLYKLELFSIFTTFKIFKG</sequence>
<evidence type="ECO:0000313" key="2">
    <source>
        <dbReference type="Proteomes" id="UP000018888"/>
    </source>
</evidence>
<protein>
    <submittedName>
        <fullName evidence="1">Uncharacterized protein</fullName>
    </submittedName>
</protein>
<comment type="caution">
    <text evidence="1">The sequence shown here is derived from an EMBL/GenBank/DDBJ whole genome shotgun (WGS) entry which is preliminary data.</text>
</comment>
<organism evidence="1 2">
    <name type="scientific">Rhizophagus irregularis (strain DAOM 181602 / DAOM 197198 / MUCL 43194)</name>
    <name type="common">Arbuscular mycorrhizal fungus</name>
    <name type="synonym">Glomus intraradices</name>
    <dbReference type="NCBI Taxonomy" id="747089"/>
    <lineage>
        <taxon>Eukaryota</taxon>
        <taxon>Fungi</taxon>
        <taxon>Fungi incertae sedis</taxon>
        <taxon>Mucoromycota</taxon>
        <taxon>Glomeromycotina</taxon>
        <taxon>Glomeromycetes</taxon>
        <taxon>Glomerales</taxon>
        <taxon>Glomeraceae</taxon>
        <taxon>Rhizophagus</taxon>
    </lineage>
</organism>
<evidence type="ECO:0000313" key="1">
    <source>
        <dbReference type="EMBL" id="POG60567.1"/>
    </source>
</evidence>
<proteinExistence type="predicted"/>
<dbReference type="AlphaFoldDB" id="A0A2P4P5C8"/>
<dbReference type="EMBL" id="AUPC02000383">
    <property type="protein sequence ID" value="POG60567.1"/>
    <property type="molecule type" value="Genomic_DNA"/>
</dbReference>
<accession>A0A2P4P5C8</accession>
<keyword evidence="2" id="KW-1185">Reference proteome</keyword>
<reference evidence="1 2" key="2">
    <citation type="journal article" date="2018" name="New Phytol.">
        <title>High intraspecific genome diversity in the model arbuscular mycorrhizal symbiont Rhizophagus irregularis.</title>
        <authorList>
            <person name="Chen E.C.H."/>
            <person name="Morin E."/>
            <person name="Beaudet D."/>
            <person name="Noel J."/>
            <person name="Yildirir G."/>
            <person name="Ndikumana S."/>
            <person name="Charron P."/>
            <person name="St-Onge C."/>
            <person name="Giorgi J."/>
            <person name="Kruger M."/>
            <person name="Marton T."/>
            <person name="Ropars J."/>
            <person name="Grigoriev I.V."/>
            <person name="Hainaut M."/>
            <person name="Henrissat B."/>
            <person name="Roux C."/>
            <person name="Martin F."/>
            <person name="Corradi N."/>
        </authorList>
    </citation>
    <scope>NUCLEOTIDE SEQUENCE [LARGE SCALE GENOMIC DNA]</scope>
    <source>
        <strain evidence="1 2">DAOM 197198</strain>
    </source>
</reference>